<dbReference type="GO" id="GO:0003964">
    <property type="term" value="F:RNA-directed DNA polymerase activity"/>
    <property type="evidence" value="ECO:0007669"/>
    <property type="project" value="UniProtKB-KW"/>
</dbReference>
<gene>
    <name evidence="1" type="ORF">EPI10_011161</name>
</gene>
<sequence>MGFASSCVDFIIHCISSVSYSICLNGEMGGRIKQKRGLRQGDPLGPCLYFPSYEIIYSRMINKWGKGKLQMASYFSFIRERGTYIKEYAKYEIFSSSNASEQMRELVSSILNVRIPRDLERYLGLHNMVGKNKRRAFQILKD</sequence>
<reference evidence="1" key="1">
    <citation type="submission" date="2019-08" db="EMBL/GenBank/DDBJ databases">
        <authorList>
            <person name="Liu F."/>
        </authorList>
    </citation>
    <scope>NUCLEOTIDE SEQUENCE [LARGE SCALE GENOMIC DNA]</scope>
    <source>
        <strain evidence="1">PA1801</strain>
        <tissue evidence="1">Leaf</tissue>
    </source>
</reference>
<keyword evidence="1" id="KW-0548">Nucleotidyltransferase</keyword>
<dbReference type="Proteomes" id="UP000325315">
    <property type="component" value="Unassembled WGS sequence"/>
</dbReference>
<protein>
    <submittedName>
        <fullName evidence="1">Reverse transcriptase</fullName>
    </submittedName>
</protein>
<organism evidence="1 2">
    <name type="scientific">Gossypium australe</name>
    <dbReference type="NCBI Taxonomy" id="47621"/>
    <lineage>
        <taxon>Eukaryota</taxon>
        <taxon>Viridiplantae</taxon>
        <taxon>Streptophyta</taxon>
        <taxon>Embryophyta</taxon>
        <taxon>Tracheophyta</taxon>
        <taxon>Spermatophyta</taxon>
        <taxon>Magnoliopsida</taxon>
        <taxon>eudicotyledons</taxon>
        <taxon>Gunneridae</taxon>
        <taxon>Pentapetalae</taxon>
        <taxon>rosids</taxon>
        <taxon>malvids</taxon>
        <taxon>Malvales</taxon>
        <taxon>Malvaceae</taxon>
        <taxon>Malvoideae</taxon>
        <taxon>Gossypium</taxon>
    </lineage>
</organism>
<accession>A0A5B6W8Q6</accession>
<dbReference type="AlphaFoldDB" id="A0A5B6W8Q6"/>
<keyword evidence="1" id="KW-0695">RNA-directed DNA polymerase</keyword>
<evidence type="ECO:0000313" key="2">
    <source>
        <dbReference type="Proteomes" id="UP000325315"/>
    </source>
</evidence>
<name>A0A5B6W8Q6_9ROSI</name>
<dbReference type="OrthoDB" id="1932527at2759"/>
<comment type="caution">
    <text evidence="1">The sequence shown here is derived from an EMBL/GenBank/DDBJ whole genome shotgun (WGS) entry which is preliminary data.</text>
</comment>
<proteinExistence type="predicted"/>
<dbReference type="EMBL" id="SMMG02000004">
    <property type="protein sequence ID" value="KAA3477262.1"/>
    <property type="molecule type" value="Genomic_DNA"/>
</dbReference>
<evidence type="ECO:0000313" key="1">
    <source>
        <dbReference type="EMBL" id="KAA3477262.1"/>
    </source>
</evidence>
<keyword evidence="2" id="KW-1185">Reference proteome</keyword>
<keyword evidence="1" id="KW-0808">Transferase</keyword>